<dbReference type="EC" id="2.7.7.6" evidence="2"/>
<evidence type="ECO:0000256" key="3">
    <source>
        <dbReference type="ARBA" id="ARBA00022478"/>
    </source>
</evidence>
<dbReference type="GO" id="GO:0015935">
    <property type="term" value="C:small ribosomal subunit"/>
    <property type="evidence" value="ECO:0007669"/>
    <property type="project" value="TreeGrafter"/>
</dbReference>
<dbReference type="GO" id="GO:0003899">
    <property type="term" value="F:DNA-directed RNA polymerase activity"/>
    <property type="evidence" value="ECO:0007669"/>
    <property type="project" value="UniProtKB-EC"/>
</dbReference>
<dbReference type="PANTHER" id="PTHR19836:SF19">
    <property type="entry name" value="SMALL RIBOSOMAL SUBUNIT PROTEIN US14M"/>
    <property type="match status" value="1"/>
</dbReference>
<keyword evidence="7" id="KW-0804">Transcription</keyword>
<evidence type="ECO:0000256" key="6">
    <source>
        <dbReference type="ARBA" id="ARBA00022980"/>
    </source>
</evidence>
<dbReference type="Gene3D" id="2.40.270.10">
    <property type="entry name" value="DNA-directed RNA polymerase, subunit 2, domain 6"/>
    <property type="match status" value="1"/>
</dbReference>
<dbReference type="AlphaFoldDB" id="A0A103R8Z7"/>
<dbReference type="GO" id="GO:0003677">
    <property type="term" value="F:DNA binding"/>
    <property type="evidence" value="ECO:0007669"/>
    <property type="project" value="InterPro"/>
</dbReference>
<evidence type="ECO:0000256" key="4">
    <source>
        <dbReference type="ARBA" id="ARBA00022679"/>
    </source>
</evidence>
<dbReference type="GO" id="GO:0006351">
    <property type="term" value="P:DNA-templated transcription"/>
    <property type="evidence" value="ECO:0007669"/>
    <property type="project" value="InterPro"/>
</dbReference>
<dbReference type="EMBL" id="LEKV01007852">
    <property type="protein sequence ID" value="KVG63389.1"/>
    <property type="molecule type" value="Genomic_DNA"/>
</dbReference>
<dbReference type="Gramene" id="KVG63389">
    <property type="protein sequence ID" value="KVG63389"/>
    <property type="gene ID" value="Ccrd_026285"/>
</dbReference>
<evidence type="ECO:0000256" key="2">
    <source>
        <dbReference type="ARBA" id="ARBA00012418"/>
    </source>
</evidence>
<accession>A0A103R8Z7</accession>
<evidence type="ECO:0000256" key="5">
    <source>
        <dbReference type="ARBA" id="ARBA00022695"/>
    </source>
</evidence>
<dbReference type="GO" id="GO:0000428">
    <property type="term" value="C:DNA-directed RNA polymerase complex"/>
    <property type="evidence" value="ECO:0007669"/>
    <property type="project" value="UniProtKB-KW"/>
</dbReference>
<dbReference type="PROSITE" id="PS51257">
    <property type="entry name" value="PROKAR_LIPOPROTEIN"/>
    <property type="match status" value="1"/>
</dbReference>
<gene>
    <name evidence="10" type="ORF">Ccrd_026285</name>
</gene>
<feature type="domain" description="DNA-directed RNA polymerase subunit 2 hybrid-binding" evidence="9">
    <location>
        <begin position="9"/>
        <end position="121"/>
    </location>
</feature>
<dbReference type="SUPFAM" id="SSF57716">
    <property type="entry name" value="Glucocorticoid receptor-like (DNA-binding domain)"/>
    <property type="match status" value="1"/>
</dbReference>
<comment type="caution">
    <text evidence="10">The sequence shown here is derived from an EMBL/GenBank/DDBJ whole genome shotgun (WGS) entry which is preliminary data.</text>
</comment>
<dbReference type="GO" id="GO:0006412">
    <property type="term" value="P:translation"/>
    <property type="evidence" value="ECO:0007669"/>
    <property type="project" value="InterPro"/>
</dbReference>
<dbReference type="Pfam" id="PF00562">
    <property type="entry name" value="RNA_pol_Rpb2_6"/>
    <property type="match status" value="1"/>
</dbReference>
<dbReference type="STRING" id="59895.A0A103R8Z7"/>
<dbReference type="InterPro" id="IPR007120">
    <property type="entry name" value="DNA-dir_RNAP_su2_dom"/>
</dbReference>
<evidence type="ECO:0000313" key="11">
    <source>
        <dbReference type="Proteomes" id="UP000243975"/>
    </source>
</evidence>
<dbReference type="PANTHER" id="PTHR19836">
    <property type="entry name" value="30S RIBOSOMAL PROTEIN S14"/>
    <property type="match status" value="1"/>
</dbReference>
<evidence type="ECO:0000256" key="8">
    <source>
        <dbReference type="ARBA" id="ARBA00023274"/>
    </source>
</evidence>
<dbReference type="InterPro" id="IPR001209">
    <property type="entry name" value="Ribosomal_uS14"/>
</dbReference>
<evidence type="ECO:0000313" key="10">
    <source>
        <dbReference type="EMBL" id="KVG63389.1"/>
    </source>
</evidence>
<proteinExistence type="inferred from homology"/>
<dbReference type="Proteomes" id="UP000243975">
    <property type="component" value="Unassembled WGS sequence"/>
</dbReference>
<dbReference type="Gene3D" id="1.10.287.1480">
    <property type="match status" value="1"/>
</dbReference>
<dbReference type="InterPro" id="IPR037033">
    <property type="entry name" value="DNA-dir_RNAP_su2_hyb_sf"/>
</dbReference>
<dbReference type="GO" id="GO:0005737">
    <property type="term" value="C:cytoplasm"/>
    <property type="evidence" value="ECO:0007669"/>
    <property type="project" value="UniProtKB-ARBA"/>
</dbReference>
<organism evidence="10 11">
    <name type="scientific">Cynara cardunculus var. scolymus</name>
    <name type="common">Globe artichoke</name>
    <name type="synonym">Cynara scolymus</name>
    <dbReference type="NCBI Taxonomy" id="59895"/>
    <lineage>
        <taxon>Eukaryota</taxon>
        <taxon>Viridiplantae</taxon>
        <taxon>Streptophyta</taxon>
        <taxon>Embryophyta</taxon>
        <taxon>Tracheophyta</taxon>
        <taxon>Spermatophyta</taxon>
        <taxon>Magnoliopsida</taxon>
        <taxon>eudicotyledons</taxon>
        <taxon>Gunneridae</taxon>
        <taxon>Pentapetalae</taxon>
        <taxon>asterids</taxon>
        <taxon>campanulids</taxon>
        <taxon>Asterales</taxon>
        <taxon>Asteraceae</taxon>
        <taxon>Carduoideae</taxon>
        <taxon>Cardueae</taxon>
        <taxon>Carduinae</taxon>
        <taxon>Cynara</taxon>
    </lineage>
</organism>
<keyword evidence="8" id="KW-0687">Ribonucleoprotein</keyword>
<protein>
    <recommendedName>
        <fullName evidence="2">DNA-directed RNA polymerase</fullName>
        <ecNumber evidence="2">2.7.7.6</ecNumber>
    </recommendedName>
</protein>
<keyword evidence="3 10" id="KW-0240">DNA-directed RNA polymerase</keyword>
<keyword evidence="6" id="KW-0689">Ribosomal protein</keyword>
<sequence>MRGLVIGVSLIPLSEHNYVNWTLMSCNMQRQSFPLSQFQKCIVGTSFYQLCTNVPTKILVCIKNPRFDRVNALKTTNFSAWCCYTWWRTRFGENILVAYMPWEGYNFEDAVLICEHLINEGPERITNEMPHLEAHLLRNLDKNGIVMLGPWVETSDILVGKLTSQTVKESSYSPEDILLRTVLGMGWVIDVRWIHSSKTDETDKIERKAKIGTKYHLIRRSSKKEISKVRSLNDKWEIYGKLQSPPQNSAPTHLHQHCFSTGRPRTNYREFGR</sequence>
<dbReference type="GO" id="GO:0003735">
    <property type="term" value="F:structural constituent of ribosome"/>
    <property type="evidence" value="ECO:0007669"/>
    <property type="project" value="InterPro"/>
</dbReference>
<comment type="similarity">
    <text evidence="1">Belongs to the universal ribosomal protein uS14 family.</text>
</comment>
<evidence type="ECO:0000256" key="7">
    <source>
        <dbReference type="ARBA" id="ARBA00023163"/>
    </source>
</evidence>
<evidence type="ECO:0000259" key="9">
    <source>
        <dbReference type="Pfam" id="PF00562"/>
    </source>
</evidence>
<keyword evidence="5" id="KW-0548">Nucleotidyltransferase</keyword>
<keyword evidence="11" id="KW-1185">Reference proteome</keyword>
<keyword evidence="4" id="KW-0808">Transferase</keyword>
<name>A0A103R8Z7_CYNCS</name>
<dbReference type="SUPFAM" id="SSF64484">
    <property type="entry name" value="beta and beta-prime subunits of DNA dependent RNA-polymerase"/>
    <property type="match status" value="1"/>
</dbReference>
<reference evidence="10 11" key="1">
    <citation type="journal article" date="2016" name="Sci. Rep.">
        <title>The genome sequence of the outbreeding globe artichoke constructed de novo incorporating a phase-aware low-pass sequencing strategy of F1 progeny.</title>
        <authorList>
            <person name="Scaglione D."/>
            <person name="Reyes-Chin-Wo S."/>
            <person name="Acquadro A."/>
            <person name="Froenicke L."/>
            <person name="Portis E."/>
            <person name="Beitel C."/>
            <person name="Tirone M."/>
            <person name="Mauro R."/>
            <person name="Lo Monaco A."/>
            <person name="Mauromicale G."/>
            <person name="Faccioli P."/>
            <person name="Cattivelli L."/>
            <person name="Rieseberg L."/>
            <person name="Michelmore R."/>
            <person name="Lanteri S."/>
        </authorList>
    </citation>
    <scope>NUCLEOTIDE SEQUENCE [LARGE SCALE GENOMIC DNA]</scope>
    <source>
        <strain evidence="10">2C</strain>
    </source>
</reference>
<evidence type="ECO:0000256" key="1">
    <source>
        <dbReference type="ARBA" id="ARBA00009083"/>
    </source>
</evidence>